<dbReference type="Proteomes" id="UP000245678">
    <property type="component" value="Unassembled WGS sequence"/>
</dbReference>
<organism evidence="1 2">
    <name type="scientific">Mucilaginibacter oryzae</name>
    <dbReference type="NCBI Taxonomy" id="468058"/>
    <lineage>
        <taxon>Bacteria</taxon>
        <taxon>Pseudomonadati</taxon>
        <taxon>Bacteroidota</taxon>
        <taxon>Sphingobacteriia</taxon>
        <taxon>Sphingobacteriales</taxon>
        <taxon>Sphingobacteriaceae</taxon>
        <taxon>Mucilaginibacter</taxon>
    </lineage>
</organism>
<accession>A0A316HPK8</accession>
<reference evidence="1 2" key="1">
    <citation type="submission" date="2018-05" db="EMBL/GenBank/DDBJ databases">
        <title>Genomic Encyclopedia of Archaeal and Bacterial Type Strains, Phase II (KMG-II): from individual species to whole genera.</title>
        <authorList>
            <person name="Goeker M."/>
        </authorList>
    </citation>
    <scope>NUCLEOTIDE SEQUENCE [LARGE SCALE GENOMIC DNA]</scope>
    <source>
        <strain evidence="1 2">DSM 19975</strain>
    </source>
</reference>
<evidence type="ECO:0000313" key="2">
    <source>
        <dbReference type="Proteomes" id="UP000245678"/>
    </source>
</evidence>
<evidence type="ECO:0000313" key="1">
    <source>
        <dbReference type="EMBL" id="PWK80155.1"/>
    </source>
</evidence>
<dbReference type="EMBL" id="QGHA01000001">
    <property type="protein sequence ID" value="PWK80155.1"/>
    <property type="molecule type" value="Genomic_DNA"/>
</dbReference>
<gene>
    <name evidence="1" type="ORF">LX99_00619</name>
</gene>
<comment type="caution">
    <text evidence="1">The sequence shown here is derived from an EMBL/GenBank/DDBJ whole genome shotgun (WGS) entry which is preliminary data.</text>
</comment>
<sequence>MKNALLYIMLLTSCLSYCQTRRTVADSVKLNSHIAVHTSYFTFNGQQPVGKGWDTLENLFAENQFVAWGEYHNSPLLSQLTAYALGCADKYGYTKWCVETGPFTASTLMRLAASKNPADSLNRLFKEGYPKIGTFPFFSNSNDAQMLLAAHKHNFTIWGIDQEFQMSFPYWLSKVYQAQSNQLKKRYQAVYDSLQAKWWYPADKLLDSLSSAIPQKQYRSVLNAIKVSKEIYRNNDNQGRATLMKNQFFAYYDAVPKNEKVFFKMGSNHLARGLNLQTNLYDIGNAVYELAQRNKTGFANVYLMVRYTIEQGKLIDDLTNKSRENPKVFSKLYDKDKWTLLDLRSLKLKHDDSLPRDVYQVIEKYDFVLVSPEILNTDREGN</sequence>
<proteinExistence type="predicted"/>
<dbReference type="AlphaFoldDB" id="A0A316HPK8"/>
<name>A0A316HPK8_9SPHI</name>
<keyword evidence="2" id="KW-1185">Reference proteome</keyword>
<protein>
    <submittedName>
        <fullName evidence="1">Uncharacterized protein</fullName>
    </submittedName>
</protein>